<name>A0A1Z5JVS1_FISSO</name>
<evidence type="ECO:0000313" key="3">
    <source>
        <dbReference type="EMBL" id="GAX17976.1"/>
    </source>
</evidence>
<organism evidence="3 4">
    <name type="scientific">Fistulifera solaris</name>
    <name type="common">Oleaginous diatom</name>
    <dbReference type="NCBI Taxonomy" id="1519565"/>
    <lineage>
        <taxon>Eukaryota</taxon>
        <taxon>Sar</taxon>
        <taxon>Stramenopiles</taxon>
        <taxon>Ochrophyta</taxon>
        <taxon>Bacillariophyta</taxon>
        <taxon>Bacillariophyceae</taxon>
        <taxon>Bacillariophycidae</taxon>
        <taxon>Naviculales</taxon>
        <taxon>Naviculaceae</taxon>
        <taxon>Fistulifera</taxon>
    </lineage>
</organism>
<dbReference type="InParanoid" id="A0A1Z5JVS1"/>
<dbReference type="InterPro" id="IPR046539">
    <property type="entry name" value="DUF6604"/>
</dbReference>
<gene>
    <name evidence="3" type="ORF">FisN_18Hu187</name>
</gene>
<feature type="domain" description="DUF6604" evidence="2">
    <location>
        <begin position="19"/>
        <end position="260"/>
    </location>
</feature>
<comment type="caution">
    <text evidence="3">The sequence shown here is derived from an EMBL/GenBank/DDBJ whole genome shotgun (WGS) entry which is preliminary data.</text>
</comment>
<feature type="region of interest" description="Disordered" evidence="1">
    <location>
        <begin position="690"/>
        <end position="711"/>
    </location>
</feature>
<evidence type="ECO:0000256" key="1">
    <source>
        <dbReference type="SAM" id="MobiDB-lite"/>
    </source>
</evidence>
<accession>A0A1Z5JVS1</accession>
<proteinExistence type="predicted"/>
<dbReference type="EMBL" id="BDSP01000123">
    <property type="protein sequence ID" value="GAX17976.1"/>
    <property type="molecule type" value="Genomic_DNA"/>
</dbReference>
<sequence length="867" mass="98035">MLPLESINDSNIDHGGYYRQYKDATRRFYNWMANDACPASNMKTVNDYRRGVDRIVEHNLKVQNEREFIVAPPAIMKSLAACIRLREKVTAQLFASKSGGDPGHQYIIDVLKYCRTSLRFANRVAAVRTSSEGGAQDAIGGRFQALTVDDDDEEEIDWVQIDRDIKNGNAPKFVGVEVEDEIDIKEALLRGDDRFQAMILLFTMCALMIKVHHSYAQLKAFMRGNAEDRRSSNCMQLLMKCAVVANAATECVSRTENELMLDHPHLSSFYHVLALVVLTDYIALINERIDTAKLEKDPHMALDFVAKVVQTSFHENKTVRLPPLLAPFVNKSGLDLQFVTKIARDINWVTTGETSFELERLACSDLTAKYDAAGMRPHMWLRAFQYIGGDCCILNTHRCVELSMDMVEEDNRKLAFRPGSWGKPFHENRSPARSITGDLDEPFMATILPELIETCKYWPVDCLPNRSFLITVLDQFQRHLKCNLGEPVPIAVTFGLHSVLMSIFVLQGDGDLTRIAASSKQSYNMLFKQLEAVSDRTKAPENCLDVYAILTATGKLAKFAKPVNEVVAAGDLHRAEDLLNAEMLAYWNPLIAGEYMLYATYMCSIGQGAKTVNSRGQLRSVLHLYNGLKLHDPTFNVLFLEKLDSIFIDTKAVWVGRKPGRGSLYKSFWMSCGMNASQVSNLVALGQAGSRRAAQDDSRNRSYEGRTPPIRPEEFSVSYRRLVQQDLSNQTTSAIDHDDVFTRIKLIHNAMDDDGNSVLPMNFSAVGSILLEFMNALYDHMGWSSTELHDLVLTSHEQYFNRTVASTDFKFKLQVMSTIWGRIMEALDRGWGDLMALEFNLDEIAAFTKSFFDNVERDRFMFFVGEE</sequence>
<protein>
    <recommendedName>
        <fullName evidence="2">DUF6604 domain-containing protein</fullName>
    </recommendedName>
</protein>
<keyword evidence="4" id="KW-1185">Reference proteome</keyword>
<feature type="compositionally biased region" description="Basic and acidic residues" evidence="1">
    <location>
        <begin position="693"/>
        <end position="704"/>
    </location>
</feature>
<dbReference type="OrthoDB" id="42854at2759"/>
<dbReference type="AlphaFoldDB" id="A0A1Z5JVS1"/>
<dbReference type="Pfam" id="PF20253">
    <property type="entry name" value="DUF6604"/>
    <property type="match status" value="1"/>
</dbReference>
<evidence type="ECO:0000313" key="4">
    <source>
        <dbReference type="Proteomes" id="UP000198406"/>
    </source>
</evidence>
<reference evidence="3 4" key="1">
    <citation type="journal article" date="2015" name="Plant Cell">
        <title>Oil accumulation by the oleaginous diatom Fistulifera solaris as revealed by the genome and transcriptome.</title>
        <authorList>
            <person name="Tanaka T."/>
            <person name="Maeda Y."/>
            <person name="Veluchamy A."/>
            <person name="Tanaka M."/>
            <person name="Abida H."/>
            <person name="Marechal E."/>
            <person name="Bowler C."/>
            <person name="Muto M."/>
            <person name="Sunaga Y."/>
            <person name="Tanaka M."/>
            <person name="Yoshino T."/>
            <person name="Taniguchi T."/>
            <person name="Fukuda Y."/>
            <person name="Nemoto M."/>
            <person name="Matsumoto M."/>
            <person name="Wong P.S."/>
            <person name="Aburatani S."/>
            <person name="Fujibuchi W."/>
        </authorList>
    </citation>
    <scope>NUCLEOTIDE SEQUENCE [LARGE SCALE GENOMIC DNA]</scope>
    <source>
        <strain evidence="3 4">JPCC DA0580</strain>
    </source>
</reference>
<evidence type="ECO:0000259" key="2">
    <source>
        <dbReference type="Pfam" id="PF20253"/>
    </source>
</evidence>
<dbReference type="Proteomes" id="UP000198406">
    <property type="component" value="Unassembled WGS sequence"/>
</dbReference>